<dbReference type="EMBL" id="MVBN01000003">
    <property type="protein sequence ID" value="OOK77025.1"/>
    <property type="molecule type" value="Genomic_DNA"/>
</dbReference>
<dbReference type="AlphaFoldDB" id="A0A1V3XCU4"/>
<proteinExistence type="predicted"/>
<reference evidence="1 2" key="1">
    <citation type="submission" date="2017-02" db="EMBL/GenBank/DDBJ databases">
        <title>Complete genome sequences of Mycobacterium kansasii strains isolated from rhesus macaques.</title>
        <authorList>
            <person name="Panda A."/>
            <person name="Nagaraj S."/>
            <person name="Zhao X."/>
            <person name="Tettelin H."/>
            <person name="Detolla L.J."/>
        </authorList>
    </citation>
    <scope>NUCLEOTIDE SEQUENCE [LARGE SCALE GENOMIC DNA]</scope>
    <source>
        <strain evidence="1 2">11-3469</strain>
    </source>
</reference>
<organism evidence="1 2">
    <name type="scientific">Mycobacterium kansasii</name>
    <dbReference type="NCBI Taxonomy" id="1768"/>
    <lineage>
        <taxon>Bacteria</taxon>
        <taxon>Bacillati</taxon>
        <taxon>Actinomycetota</taxon>
        <taxon>Actinomycetes</taxon>
        <taxon>Mycobacteriales</taxon>
        <taxon>Mycobacteriaceae</taxon>
        <taxon>Mycobacterium</taxon>
    </lineage>
</organism>
<comment type="caution">
    <text evidence="1">The sequence shown here is derived from an EMBL/GenBank/DDBJ whole genome shotgun (WGS) entry which is preliminary data.</text>
</comment>
<evidence type="ECO:0000313" key="1">
    <source>
        <dbReference type="EMBL" id="OOK77025.1"/>
    </source>
</evidence>
<sequence>MELLFVQSIRQWPRLVRRWSAAKVRFERRPDLIGRQSPIDCANFRSFRALQENIGQRDP</sequence>
<gene>
    <name evidence="1" type="ORF">BZL29_3430</name>
</gene>
<evidence type="ECO:0000313" key="2">
    <source>
        <dbReference type="Proteomes" id="UP000188532"/>
    </source>
</evidence>
<name>A0A1V3XCU4_MYCKA</name>
<protein>
    <submittedName>
        <fullName evidence="1">Uncharacterized protein</fullName>
    </submittedName>
</protein>
<accession>A0A1V3XCU4</accession>
<dbReference type="Proteomes" id="UP000188532">
    <property type="component" value="Unassembled WGS sequence"/>
</dbReference>